<dbReference type="PROSITE" id="PS51829">
    <property type="entry name" value="P_HOMO_B"/>
    <property type="match status" value="1"/>
</dbReference>
<dbReference type="Pfam" id="PF00082">
    <property type="entry name" value="Peptidase_S8"/>
    <property type="match status" value="1"/>
</dbReference>
<dbReference type="InterPro" id="IPR023827">
    <property type="entry name" value="Peptidase_S8_Asp-AS"/>
</dbReference>
<evidence type="ECO:0000256" key="10">
    <source>
        <dbReference type="SAM" id="SignalP"/>
    </source>
</evidence>
<dbReference type="GO" id="GO:0012505">
    <property type="term" value="C:endomembrane system"/>
    <property type="evidence" value="ECO:0007669"/>
    <property type="project" value="UniProtKB-ARBA"/>
</dbReference>
<dbReference type="PROSITE" id="PS51892">
    <property type="entry name" value="SUBTILASE"/>
    <property type="match status" value="1"/>
</dbReference>
<dbReference type="EMBL" id="CADCTA010000063">
    <property type="protein sequence ID" value="CAA9239489.1"/>
    <property type="molecule type" value="Genomic_DNA"/>
</dbReference>
<dbReference type="InterPro" id="IPR015500">
    <property type="entry name" value="Peptidase_S8_subtilisin-rel"/>
</dbReference>
<dbReference type="InterPro" id="IPR034182">
    <property type="entry name" value="Kexin/furin"/>
</dbReference>
<dbReference type="Gene3D" id="3.40.50.200">
    <property type="entry name" value="Peptidase S8/S53 domain"/>
    <property type="match status" value="1"/>
</dbReference>
<evidence type="ECO:0000256" key="9">
    <source>
        <dbReference type="SAM" id="MobiDB-lite"/>
    </source>
</evidence>
<keyword evidence="3 10" id="KW-0732">Signal</keyword>
<dbReference type="SUPFAM" id="SSF52743">
    <property type="entry name" value="Subtilisin-like"/>
    <property type="match status" value="1"/>
</dbReference>
<dbReference type="PANTHER" id="PTHR42884">
    <property type="entry name" value="PROPROTEIN CONVERTASE SUBTILISIN/KEXIN-RELATED"/>
    <property type="match status" value="1"/>
</dbReference>
<evidence type="ECO:0000256" key="6">
    <source>
        <dbReference type="ARBA" id="ARBA00022837"/>
    </source>
</evidence>
<evidence type="ECO:0000256" key="5">
    <source>
        <dbReference type="ARBA" id="ARBA00022825"/>
    </source>
</evidence>
<evidence type="ECO:0000313" key="12">
    <source>
        <dbReference type="EMBL" id="CAA9239489.1"/>
    </source>
</evidence>
<dbReference type="AlphaFoldDB" id="A0A6J4I1S2"/>
<feature type="region of interest" description="Disordered" evidence="9">
    <location>
        <begin position="262"/>
        <end position="286"/>
    </location>
</feature>
<feature type="chain" id="PRO_5026863968" description="P/Homo B domain-containing protein" evidence="10">
    <location>
        <begin position="20"/>
        <end position="935"/>
    </location>
</feature>
<dbReference type="PROSITE" id="PS00136">
    <property type="entry name" value="SUBTILASE_ASP"/>
    <property type="match status" value="1"/>
</dbReference>
<evidence type="ECO:0000256" key="7">
    <source>
        <dbReference type="PIRSR" id="PIRSR615500-1"/>
    </source>
</evidence>
<dbReference type="InterPro" id="IPR036852">
    <property type="entry name" value="Peptidase_S8/S53_dom_sf"/>
</dbReference>
<proteinExistence type="inferred from homology"/>
<feature type="domain" description="P/Homo B" evidence="11">
    <location>
        <begin position="554"/>
        <end position="680"/>
    </location>
</feature>
<evidence type="ECO:0000256" key="2">
    <source>
        <dbReference type="ARBA" id="ARBA00022670"/>
    </source>
</evidence>
<keyword evidence="2 8" id="KW-0645">Protease</keyword>
<dbReference type="InterPro" id="IPR002884">
    <property type="entry name" value="P_dom"/>
</dbReference>
<keyword evidence="6" id="KW-0106">Calcium</keyword>
<feature type="active site" description="Charge relay system" evidence="7 8">
    <location>
        <position position="286"/>
    </location>
</feature>
<dbReference type="Gene3D" id="2.60.120.260">
    <property type="entry name" value="Galactose-binding domain-like"/>
    <property type="match status" value="1"/>
</dbReference>
<comment type="similarity">
    <text evidence="1">Belongs to the peptidase S8 family. Furin subfamily.</text>
</comment>
<feature type="active site" description="Charge relay system" evidence="7 8">
    <location>
        <position position="238"/>
    </location>
</feature>
<dbReference type="GO" id="GO:0016485">
    <property type="term" value="P:protein processing"/>
    <property type="evidence" value="ECO:0007669"/>
    <property type="project" value="TreeGrafter"/>
</dbReference>
<dbReference type="GO" id="GO:0004252">
    <property type="term" value="F:serine-type endopeptidase activity"/>
    <property type="evidence" value="ECO:0007669"/>
    <property type="project" value="UniProtKB-UniRule"/>
</dbReference>
<dbReference type="PRINTS" id="PR00723">
    <property type="entry name" value="SUBTILISIN"/>
</dbReference>
<dbReference type="InterPro" id="IPR000209">
    <property type="entry name" value="Peptidase_S8/S53_dom"/>
</dbReference>
<feature type="compositionally biased region" description="Polar residues" evidence="9">
    <location>
        <begin position="262"/>
        <end position="275"/>
    </location>
</feature>
<evidence type="ECO:0000256" key="8">
    <source>
        <dbReference type="PROSITE-ProRule" id="PRU01240"/>
    </source>
</evidence>
<dbReference type="Pfam" id="PF01483">
    <property type="entry name" value="P_proprotein"/>
    <property type="match status" value="1"/>
</dbReference>
<dbReference type="PROSITE" id="PS00138">
    <property type="entry name" value="SUBTILASE_SER"/>
    <property type="match status" value="1"/>
</dbReference>
<dbReference type="PROSITE" id="PS00137">
    <property type="entry name" value="SUBTILASE_HIS"/>
    <property type="match status" value="1"/>
</dbReference>
<evidence type="ECO:0000259" key="11">
    <source>
        <dbReference type="PROSITE" id="PS51829"/>
    </source>
</evidence>
<reference evidence="12" key="1">
    <citation type="submission" date="2020-02" db="EMBL/GenBank/DDBJ databases">
        <authorList>
            <person name="Meier V. D."/>
        </authorList>
    </citation>
    <scope>NUCLEOTIDE SEQUENCE</scope>
    <source>
        <strain evidence="12">AVDCRST_MAG42</strain>
    </source>
</reference>
<dbReference type="GO" id="GO:0016020">
    <property type="term" value="C:membrane"/>
    <property type="evidence" value="ECO:0007669"/>
    <property type="project" value="TreeGrafter"/>
</dbReference>
<organism evidence="12">
    <name type="scientific">uncultured Chthoniobacterales bacterium</name>
    <dbReference type="NCBI Taxonomy" id="1836801"/>
    <lineage>
        <taxon>Bacteria</taxon>
        <taxon>Pseudomonadati</taxon>
        <taxon>Verrucomicrobiota</taxon>
        <taxon>Spartobacteria</taxon>
        <taxon>Chthoniobacterales</taxon>
        <taxon>environmental samples</taxon>
    </lineage>
</organism>
<evidence type="ECO:0000256" key="3">
    <source>
        <dbReference type="ARBA" id="ARBA00022729"/>
    </source>
</evidence>
<gene>
    <name evidence="12" type="ORF">AVDCRST_MAG42-1622</name>
</gene>
<dbReference type="SUPFAM" id="SSF49785">
    <property type="entry name" value="Galactose-binding domain-like"/>
    <property type="match status" value="1"/>
</dbReference>
<dbReference type="InterPro" id="IPR022398">
    <property type="entry name" value="Peptidase_S8_His-AS"/>
</dbReference>
<dbReference type="CDD" id="cd04059">
    <property type="entry name" value="Peptidases_S8_Protein_convertases_Kexins_Furin-like"/>
    <property type="match status" value="1"/>
</dbReference>
<dbReference type="GO" id="GO:0005737">
    <property type="term" value="C:cytoplasm"/>
    <property type="evidence" value="ECO:0007669"/>
    <property type="project" value="UniProtKB-ARBA"/>
</dbReference>
<keyword evidence="4 8" id="KW-0378">Hydrolase</keyword>
<evidence type="ECO:0000256" key="1">
    <source>
        <dbReference type="ARBA" id="ARBA00005325"/>
    </source>
</evidence>
<feature type="active site" description="Charge relay system" evidence="7 8">
    <location>
        <position position="476"/>
    </location>
</feature>
<sequence length="935" mass="97593">MRKLLAFLVVVGLPLGAFAQSIVWQTEVAGQKRAIQVVDGVLHVVPPSAAGEWRPGKATPFGTVVAAEKTGAIVALAPGQNVRAAIETALAAGAIEVAPVFIEKADAGKGVAQARRYLLTHKILIQAAGEAAARKAASLVGARSVYATVATDRWMLTFANAREVLDAYAALQAAGIDAQPQFKVPGFKKVAPNDPLYPQQWHLKNTGQPEGIAGIDANVEPVWDSGIRGAGQVISIVDDGLQLSHPDLSPNALPLGGDFQTSNHWNFNAEPQTNDPGAGLKDDDTHGTNCGGVAAARGNNGIGVSGSAPEAGLVGLRLISGGFTDEQAAAALGWRPNIVTISSNSWGYDQDDSVTVSGPDVLARAALENATRDGRNGRGVVFTVAGGNGGTANYRGKGPGIDESNYDAFANQRFVIAVGGNNDKGVHNFAETGCNLTLTAPTGGEGNDQNITTTTLMGKGEIAGQPDYTAGFNGTSSSTPLVSGVIALMLNAKPQLGWRDVKEILIRSARKIDNDDASWQTNGAGLPFRFSNRYGAGMVNAQAAVDLARTWTNLPAQTEVTRESGAAPSAIPDESEAGAVRSFDFSGTNLRVEQVQFTVDITHPRRGELEYVLTSPSGMRSVVNRRINDDTANLQWTFLSVQHWGEQSSGTWTLAVRDRAAGNVGTLNSASVKISGTAGTTTTPTRLGNIATRLRVGVDSNVLIGGIIITGNQPKRLIVRAIGPSSGVPGSLSNPTLVLNNSAGEPVRENDNWRDAPNRDEIIASTVAPPDDRESAILMTLQPGQYTAVVSGVNNETGVGVVEAYDLDGTVSSKFGNIATRGVVQTGDNVMIGGLIVLGSSAQKVIVRAIGPSLPLEGKLTDPTLELVDGNGTPIRSNNNWKDTQRAEIEATGIPPKNDLESAIVETLPPAPYTAIVRGVGDTTGIAVVEVYALD</sequence>
<protein>
    <recommendedName>
        <fullName evidence="11">P/Homo B domain-containing protein</fullName>
    </recommendedName>
</protein>
<dbReference type="InterPro" id="IPR008979">
    <property type="entry name" value="Galactose-bd-like_sf"/>
</dbReference>
<evidence type="ECO:0000256" key="4">
    <source>
        <dbReference type="ARBA" id="ARBA00022801"/>
    </source>
</evidence>
<keyword evidence="5 8" id="KW-0720">Serine protease</keyword>
<name>A0A6J4I1S2_9BACT</name>
<feature type="signal peptide" evidence="10">
    <location>
        <begin position="1"/>
        <end position="19"/>
    </location>
</feature>
<accession>A0A6J4I1S2</accession>
<dbReference type="PANTHER" id="PTHR42884:SF14">
    <property type="entry name" value="NEUROENDOCRINE CONVERTASE 1"/>
    <property type="match status" value="1"/>
</dbReference>
<dbReference type="InterPro" id="IPR023828">
    <property type="entry name" value="Peptidase_S8_Ser-AS"/>
</dbReference>